<sequence length="422" mass="48731">MKFVDLFAGIGGFHIALTKLGHQCVYACEIDNELQEIYFNNFGIWPEGDIRKINLKSIPKHEILCAGFPCQPFSKAGFQKGFDCPEYGDLFEYVYKIIKIHSPKFVFLENVPNLVKHDGGNTWNSIVKKLEVAGYNVNHNVLSPHLYGIPQIRERVYIVCTKKLISDFTWPKQKQKNGLSIRSILDPIPKEAKQLSQNKIDCISTWQLLLDKLPKKTEIISPIWAMEFGADYPFEDEVPLKRGLSKLRKYKGVFGDSLKNINEDNYISLLPSYAITDKQKFPKWKINFIKRNREFYKQNRSIIEPWLNSIRKFPSSFQKFEWNCKGENRVIWDNLIQFRASGVRVKRPVTSPALISMTTQQLPIIGWEKRHITFEECLKLQSLDKLKYLPESNTGKFRALGNAVNANIVEIIAKSTLSQAGY</sequence>
<name>A0A1D7V3E9_9LEPT</name>
<dbReference type="OrthoDB" id="9813719at2"/>
<dbReference type="GO" id="GO:0009307">
    <property type="term" value="P:DNA restriction-modification system"/>
    <property type="evidence" value="ECO:0007669"/>
    <property type="project" value="UniProtKB-KW"/>
</dbReference>
<feature type="active site" evidence="6">
    <location>
        <position position="70"/>
    </location>
</feature>
<evidence type="ECO:0000256" key="1">
    <source>
        <dbReference type="ARBA" id="ARBA00022603"/>
    </source>
</evidence>
<dbReference type="InterPro" id="IPR001525">
    <property type="entry name" value="C5_MeTfrase"/>
</dbReference>
<evidence type="ECO:0000313" key="10">
    <source>
        <dbReference type="Proteomes" id="UP000094197"/>
    </source>
</evidence>
<dbReference type="InterPro" id="IPR018117">
    <property type="entry name" value="C5_DNA_meth_AS"/>
</dbReference>
<dbReference type="PANTHER" id="PTHR46098">
    <property type="entry name" value="TRNA (CYTOSINE(38)-C(5))-METHYLTRANSFERASE"/>
    <property type="match status" value="1"/>
</dbReference>
<evidence type="ECO:0000256" key="4">
    <source>
        <dbReference type="ARBA" id="ARBA00022747"/>
    </source>
</evidence>
<reference evidence="9 10" key="1">
    <citation type="submission" date="2016-04" db="EMBL/GenBank/DDBJ databases">
        <title>Complete genome seqeunce of Leptospira alstonii serovar Room22.</title>
        <authorList>
            <person name="Nally J.E."/>
            <person name="Bayles D.O."/>
            <person name="Hurley D."/>
            <person name="Fanning S."/>
            <person name="McMahon B.J."/>
            <person name="Arent Z."/>
        </authorList>
    </citation>
    <scope>NUCLEOTIDE SEQUENCE [LARGE SCALE GENOMIC DNA]</scope>
    <source>
        <strain evidence="9 10">GWTS #1</strain>
    </source>
</reference>
<keyword evidence="10" id="KW-1185">Reference proteome</keyword>
<dbReference type="RefSeq" id="WP_069609582.1">
    <property type="nucleotide sequence ID" value="NZ_CP015218.1"/>
</dbReference>
<protein>
    <recommendedName>
        <fullName evidence="8">Cytosine-specific methyltransferase</fullName>
        <ecNumber evidence="8">2.1.1.37</ecNumber>
    </recommendedName>
</protein>
<dbReference type="GO" id="GO:0003886">
    <property type="term" value="F:DNA (cytosine-5-)-methyltransferase activity"/>
    <property type="evidence" value="ECO:0007669"/>
    <property type="project" value="UniProtKB-EC"/>
</dbReference>
<dbReference type="EMBL" id="CP015218">
    <property type="protein sequence ID" value="AOP36361.1"/>
    <property type="molecule type" value="Genomic_DNA"/>
</dbReference>
<dbReference type="KEGG" id="laj:A0128_20295"/>
<dbReference type="EC" id="2.1.1.37" evidence="8"/>
<dbReference type="PROSITE" id="PS51679">
    <property type="entry name" value="SAM_MT_C5"/>
    <property type="match status" value="1"/>
</dbReference>
<dbReference type="InterPro" id="IPR029063">
    <property type="entry name" value="SAM-dependent_MTases_sf"/>
</dbReference>
<evidence type="ECO:0000256" key="8">
    <source>
        <dbReference type="RuleBase" id="RU000417"/>
    </source>
</evidence>
<evidence type="ECO:0000256" key="3">
    <source>
        <dbReference type="ARBA" id="ARBA00022691"/>
    </source>
</evidence>
<keyword evidence="4" id="KW-0680">Restriction system</keyword>
<dbReference type="Gene3D" id="3.40.50.150">
    <property type="entry name" value="Vaccinia Virus protein VP39"/>
    <property type="match status" value="1"/>
</dbReference>
<evidence type="ECO:0000256" key="6">
    <source>
        <dbReference type="PROSITE-ProRule" id="PRU01016"/>
    </source>
</evidence>
<proteinExistence type="inferred from homology"/>
<dbReference type="Pfam" id="PF00145">
    <property type="entry name" value="DNA_methylase"/>
    <property type="match status" value="1"/>
</dbReference>
<dbReference type="REBASE" id="158527">
    <property type="entry name" value="M.LalTS1ORF20295P"/>
</dbReference>
<dbReference type="PRINTS" id="PR00105">
    <property type="entry name" value="C5METTRFRASE"/>
</dbReference>
<dbReference type="PROSITE" id="PS00094">
    <property type="entry name" value="C5_MTASE_1"/>
    <property type="match status" value="1"/>
</dbReference>
<dbReference type="NCBIfam" id="TIGR00675">
    <property type="entry name" value="dcm"/>
    <property type="match status" value="1"/>
</dbReference>
<dbReference type="SUPFAM" id="SSF53335">
    <property type="entry name" value="S-adenosyl-L-methionine-dependent methyltransferases"/>
    <property type="match status" value="1"/>
</dbReference>
<dbReference type="InterPro" id="IPR050750">
    <property type="entry name" value="C5-MTase"/>
</dbReference>
<dbReference type="Proteomes" id="UP000094197">
    <property type="component" value="Chromosome 2"/>
</dbReference>
<comment type="catalytic activity">
    <reaction evidence="5 8">
        <text>a 2'-deoxycytidine in DNA + S-adenosyl-L-methionine = a 5-methyl-2'-deoxycytidine in DNA + S-adenosyl-L-homocysteine + H(+)</text>
        <dbReference type="Rhea" id="RHEA:13681"/>
        <dbReference type="Rhea" id="RHEA-COMP:11369"/>
        <dbReference type="Rhea" id="RHEA-COMP:11370"/>
        <dbReference type="ChEBI" id="CHEBI:15378"/>
        <dbReference type="ChEBI" id="CHEBI:57856"/>
        <dbReference type="ChEBI" id="CHEBI:59789"/>
        <dbReference type="ChEBI" id="CHEBI:85452"/>
        <dbReference type="ChEBI" id="CHEBI:85454"/>
        <dbReference type="EC" id="2.1.1.37"/>
    </reaction>
</comment>
<keyword evidence="3 6" id="KW-0949">S-adenosyl-L-methionine</keyword>
<keyword evidence="1 6" id="KW-0489">Methyltransferase</keyword>
<keyword evidence="2 6" id="KW-0808">Transferase</keyword>
<evidence type="ECO:0000256" key="2">
    <source>
        <dbReference type="ARBA" id="ARBA00022679"/>
    </source>
</evidence>
<comment type="similarity">
    <text evidence="6 7">Belongs to the class I-like SAM-binding methyltransferase superfamily. C5-methyltransferase family.</text>
</comment>
<evidence type="ECO:0000313" key="9">
    <source>
        <dbReference type="EMBL" id="AOP36361.1"/>
    </source>
</evidence>
<evidence type="ECO:0000256" key="7">
    <source>
        <dbReference type="RuleBase" id="RU000416"/>
    </source>
</evidence>
<dbReference type="PANTHER" id="PTHR46098:SF1">
    <property type="entry name" value="TRNA (CYTOSINE(38)-C(5))-METHYLTRANSFERASE"/>
    <property type="match status" value="1"/>
</dbReference>
<accession>A0A1D7V3E9</accession>
<organism evidence="9 10">
    <name type="scientific">Leptospira tipperaryensis</name>
    <dbReference type="NCBI Taxonomy" id="2564040"/>
    <lineage>
        <taxon>Bacteria</taxon>
        <taxon>Pseudomonadati</taxon>
        <taxon>Spirochaetota</taxon>
        <taxon>Spirochaetia</taxon>
        <taxon>Leptospirales</taxon>
        <taxon>Leptospiraceae</taxon>
        <taxon>Leptospira</taxon>
    </lineage>
</organism>
<dbReference type="AlphaFoldDB" id="A0A1D7V3E9"/>
<gene>
    <name evidence="9" type="ORF">A0128_20295</name>
</gene>
<dbReference type="GO" id="GO:0032259">
    <property type="term" value="P:methylation"/>
    <property type="evidence" value="ECO:0007669"/>
    <property type="project" value="UniProtKB-KW"/>
</dbReference>
<evidence type="ECO:0000256" key="5">
    <source>
        <dbReference type="ARBA" id="ARBA00047422"/>
    </source>
</evidence>